<keyword evidence="2" id="KW-1185">Reference proteome</keyword>
<keyword evidence="1" id="KW-0378">Hydrolase</keyword>
<protein>
    <submittedName>
        <fullName evidence="1">Membrane dipeptidase</fullName>
        <ecNumber evidence="1">3.4.13.19</ecNumber>
    </submittedName>
</protein>
<dbReference type="Pfam" id="PF01244">
    <property type="entry name" value="Peptidase_M19"/>
    <property type="match status" value="1"/>
</dbReference>
<sequence>MTRTTQPDSATLHAQALVWEQHCCLPLDPDTDVDELWRYAESGASFVSVNAGYAPHDIADTIRVLSGFRRQLLAEPDRYVLARTTEDVRTAKATGRLAVAFDLEDTRPLGGSVDLVQTYYDLGVRTMLLTYNQRNAAGSGCHDETDGGVTEFGREVVAEMNRVGMVVDAAHCSYRTSMDVFAASSAPVVLSHTAARAVHDHERNVWDDQMLACAATGGVVGIDGVGIFLGDNDASTEALVRHLDHAVELVGWEHVGLGLDFCFGSADAELAENPDLFPSSYAQWDRMEFIEPERLPAITAALAGRGYAPEAVHGILGGNFLRVAENVWR</sequence>
<dbReference type="InterPro" id="IPR008257">
    <property type="entry name" value="Pept_M19"/>
</dbReference>
<dbReference type="GO" id="GO:0006508">
    <property type="term" value="P:proteolysis"/>
    <property type="evidence" value="ECO:0007669"/>
    <property type="project" value="InterPro"/>
</dbReference>
<dbReference type="RefSeq" id="WP_184780713.1">
    <property type="nucleotide sequence ID" value="NZ_JACHMG010000001.1"/>
</dbReference>
<keyword evidence="1" id="KW-0645">Protease</keyword>
<dbReference type="Proteomes" id="UP000581769">
    <property type="component" value="Unassembled WGS sequence"/>
</dbReference>
<proteinExistence type="predicted"/>
<dbReference type="SUPFAM" id="SSF51556">
    <property type="entry name" value="Metallo-dependent hydrolases"/>
    <property type="match status" value="1"/>
</dbReference>
<dbReference type="AlphaFoldDB" id="A0A840ITG0"/>
<evidence type="ECO:0000313" key="2">
    <source>
        <dbReference type="Proteomes" id="UP000581769"/>
    </source>
</evidence>
<dbReference type="Gene3D" id="3.20.20.140">
    <property type="entry name" value="Metal-dependent hydrolases"/>
    <property type="match status" value="1"/>
</dbReference>
<reference evidence="1 2" key="1">
    <citation type="submission" date="2020-08" db="EMBL/GenBank/DDBJ databases">
        <title>Sequencing the genomes of 1000 actinobacteria strains.</title>
        <authorList>
            <person name="Klenk H.-P."/>
        </authorList>
    </citation>
    <scope>NUCLEOTIDE SEQUENCE [LARGE SCALE GENOMIC DNA]</scope>
    <source>
        <strain evidence="1 2">DSM 45859</strain>
    </source>
</reference>
<dbReference type="InterPro" id="IPR032466">
    <property type="entry name" value="Metal_Hydrolase"/>
</dbReference>
<organism evidence="1 2">
    <name type="scientific">Amycolatopsis jiangsuensis</name>
    <dbReference type="NCBI Taxonomy" id="1181879"/>
    <lineage>
        <taxon>Bacteria</taxon>
        <taxon>Bacillati</taxon>
        <taxon>Actinomycetota</taxon>
        <taxon>Actinomycetes</taxon>
        <taxon>Pseudonocardiales</taxon>
        <taxon>Pseudonocardiaceae</taxon>
        <taxon>Amycolatopsis</taxon>
    </lineage>
</organism>
<name>A0A840ITG0_9PSEU</name>
<dbReference type="EMBL" id="JACHMG010000001">
    <property type="protein sequence ID" value="MBB4685736.1"/>
    <property type="molecule type" value="Genomic_DNA"/>
</dbReference>
<dbReference type="GO" id="GO:0070573">
    <property type="term" value="F:metallodipeptidase activity"/>
    <property type="evidence" value="ECO:0007669"/>
    <property type="project" value="InterPro"/>
</dbReference>
<dbReference type="PANTHER" id="PTHR10443">
    <property type="entry name" value="MICROSOMAL DIPEPTIDASE"/>
    <property type="match status" value="1"/>
</dbReference>
<dbReference type="PROSITE" id="PS51365">
    <property type="entry name" value="RENAL_DIPEPTIDASE_2"/>
    <property type="match status" value="1"/>
</dbReference>
<dbReference type="PANTHER" id="PTHR10443:SF12">
    <property type="entry name" value="DIPEPTIDASE"/>
    <property type="match status" value="1"/>
</dbReference>
<keyword evidence="1" id="KW-0224">Dipeptidase</keyword>
<comment type="caution">
    <text evidence="1">The sequence shown here is derived from an EMBL/GenBank/DDBJ whole genome shotgun (WGS) entry which is preliminary data.</text>
</comment>
<gene>
    <name evidence="1" type="ORF">BJY18_003221</name>
</gene>
<dbReference type="EC" id="3.4.13.19" evidence="1"/>
<evidence type="ECO:0000313" key="1">
    <source>
        <dbReference type="EMBL" id="MBB4685736.1"/>
    </source>
</evidence>
<accession>A0A840ITG0</accession>